<dbReference type="Pfam" id="PF12855">
    <property type="entry name" value="Ecl1"/>
    <property type="match status" value="1"/>
</dbReference>
<dbReference type="Proteomes" id="UP001357485">
    <property type="component" value="Unassembled WGS sequence"/>
</dbReference>
<sequence>MSSEMDWSPDFCLGCDKQATDGSYCSQACRLADLEKAGASAPATPLSLSSCNSATSSWTSSALGPGLYLPPAVDFSAYKSSDRVQSPPTSPLSQGPTQFSYFSYVPTSPSSPLVASASSNRGL</sequence>
<reference evidence="1 2" key="1">
    <citation type="submission" date="2023-08" db="EMBL/GenBank/DDBJ databases">
        <title>Black Yeasts Isolated from many extreme environments.</title>
        <authorList>
            <person name="Coleine C."/>
            <person name="Stajich J.E."/>
            <person name="Selbmann L."/>
        </authorList>
    </citation>
    <scope>NUCLEOTIDE SEQUENCE [LARGE SCALE GENOMIC DNA]</scope>
    <source>
        <strain evidence="1 2">CCFEE 536</strain>
    </source>
</reference>
<feature type="non-terminal residue" evidence="1">
    <location>
        <position position="123"/>
    </location>
</feature>
<proteinExistence type="predicted"/>
<gene>
    <name evidence="1" type="ORF">LTR16_011681</name>
</gene>
<evidence type="ECO:0000313" key="2">
    <source>
        <dbReference type="Proteomes" id="UP001357485"/>
    </source>
</evidence>
<keyword evidence="2" id="KW-1185">Reference proteome</keyword>
<name>A0ABR0LJX2_9PEZI</name>
<organism evidence="1 2">
    <name type="scientific">Cryomyces antarcticus</name>
    <dbReference type="NCBI Taxonomy" id="329879"/>
    <lineage>
        <taxon>Eukaryota</taxon>
        <taxon>Fungi</taxon>
        <taxon>Dikarya</taxon>
        <taxon>Ascomycota</taxon>
        <taxon>Pezizomycotina</taxon>
        <taxon>Dothideomycetes</taxon>
        <taxon>Dothideomycetes incertae sedis</taxon>
        <taxon>Cryomyces</taxon>
    </lineage>
</organism>
<dbReference type="EMBL" id="JAVRRA010020123">
    <property type="protein sequence ID" value="KAK5173215.1"/>
    <property type="molecule type" value="Genomic_DNA"/>
</dbReference>
<comment type="caution">
    <text evidence="1">The sequence shown here is derived from an EMBL/GenBank/DDBJ whole genome shotgun (WGS) entry which is preliminary data.</text>
</comment>
<protein>
    <submittedName>
        <fullName evidence="1">Uncharacterized protein</fullName>
    </submittedName>
</protein>
<accession>A0ABR0LJX2</accession>
<dbReference type="InterPro" id="IPR024368">
    <property type="entry name" value="Ecl1/2/3"/>
</dbReference>
<evidence type="ECO:0000313" key="1">
    <source>
        <dbReference type="EMBL" id="KAK5173215.1"/>
    </source>
</evidence>